<dbReference type="Pfam" id="PF00629">
    <property type="entry name" value="MAM"/>
    <property type="match status" value="1"/>
</dbReference>
<comment type="caution">
    <text evidence="2">Lacks conserved residue(s) required for the propagation of feature annotation.</text>
</comment>
<dbReference type="Gene3D" id="2.60.120.200">
    <property type="match status" value="1"/>
</dbReference>
<dbReference type="PROSITE" id="PS50068">
    <property type="entry name" value="LDLRA_2"/>
    <property type="match status" value="1"/>
</dbReference>
<dbReference type="PROSITE" id="PS01209">
    <property type="entry name" value="LDLRA_1"/>
    <property type="match status" value="1"/>
</dbReference>
<protein>
    <recommendedName>
        <fullName evidence="3">MAM domain-containing protein</fullName>
    </recommendedName>
</protein>
<gene>
    <name evidence="4" type="ORF">RUM43_008796</name>
</gene>
<dbReference type="Pfam" id="PF00057">
    <property type="entry name" value="Ldl_recept_a"/>
    <property type="match status" value="1"/>
</dbReference>
<dbReference type="CDD" id="cd00112">
    <property type="entry name" value="LDLa"/>
    <property type="match status" value="1"/>
</dbReference>
<feature type="domain" description="MAM" evidence="3">
    <location>
        <begin position="5"/>
        <end position="103"/>
    </location>
</feature>
<evidence type="ECO:0000256" key="1">
    <source>
        <dbReference type="ARBA" id="ARBA00023157"/>
    </source>
</evidence>
<dbReference type="InterPro" id="IPR002172">
    <property type="entry name" value="LDrepeatLR_classA_rpt"/>
</dbReference>
<reference evidence="4 5" key="1">
    <citation type="submission" date="2023-10" db="EMBL/GenBank/DDBJ databases">
        <title>Genomes of two closely related lineages of the louse Polyplax serrata with different host specificities.</title>
        <authorList>
            <person name="Martinu J."/>
            <person name="Tarabai H."/>
            <person name="Stefka J."/>
            <person name="Hypsa V."/>
        </authorList>
    </citation>
    <scope>NUCLEOTIDE SEQUENCE [LARGE SCALE GENOMIC DNA]</scope>
    <source>
        <strain evidence="4">HR10_N</strain>
    </source>
</reference>
<comment type="caution">
    <text evidence="4">The sequence shown here is derived from an EMBL/GenBank/DDBJ whole genome shotgun (WGS) entry which is preliminary data.</text>
</comment>
<proteinExistence type="predicted"/>
<dbReference type="InterPro" id="IPR036055">
    <property type="entry name" value="LDL_receptor-like_sf"/>
</dbReference>
<dbReference type="SUPFAM" id="SSF49899">
    <property type="entry name" value="Concanavalin A-like lectins/glucanases"/>
    <property type="match status" value="1"/>
</dbReference>
<dbReference type="AlphaFoldDB" id="A0AAN8P6F7"/>
<organism evidence="4 5">
    <name type="scientific">Polyplax serrata</name>
    <name type="common">Common mouse louse</name>
    <dbReference type="NCBI Taxonomy" id="468196"/>
    <lineage>
        <taxon>Eukaryota</taxon>
        <taxon>Metazoa</taxon>
        <taxon>Ecdysozoa</taxon>
        <taxon>Arthropoda</taxon>
        <taxon>Hexapoda</taxon>
        <taxon>Insecta</taxon>
        <taxon>Pterygota</taxon>
        <taxon>Neoptera</taxon>
        <taxon>Paraneoptera</taxon>
        <taxon>Psocodea</taxon>
        <taxon>Troctomorpha</taxon>
        <taxon>Phthiraptera</taxon>
        <taxon>Anoplura</taxon>
        <taxon>Polyplacidae</taxon>
        <taxon>Polyplax</taxon>
    </lineage>
</organism>
<accession>A0AAN8P6F7</accession>
<dbReference type="EMBL" id="JAWJWE010000038">
    <property type="protein sequence ID" value="KAK6622944.1"/>
    <property type="molecule type" value="Genomic_DNA"/>
</dbReference>
<dbReference type="Proteomes" id="UP001372834">
    <property type="component" value="Unassembled WGS sequence"/>
</dbReference>
<keyword evidence="1" id="KW-1015">Disulfide bond</keyword>
<dbReference type="GO" id="GO:0016020">
    <property type="term" value="C:membrane"/>
    <property type="evidence" value="ECO:0007669"/>
    <property type="project" value="InterPro"/>
</dbReference>
<evidence type="ECO:0000256" key="2">
    <source>
        <dbReference type="PROSITE-ProRule" id="PRU00124"/>
    </source>
</evidence>
<dbReference type="InterPro" id="IPR000998">
    <property type="entry name" value="MAM_dom"/>
</dbReference>
<dbReference type="SMART" id="SM00192">
    <property type="entry name" value="LDLa"/>
    <property type="match status" value="1"/>
</dbReference>
<dbReference type="SUPFAM" id="SSF57424">
    <property type="entry name" value="LDL receptor-like module"/>
    <property type="match status" value="1"/>
</dbReference>
<evidence type="ECO:0000259" key="3">
    <source>
        <dbReference type="Pfam" id="PF00629"/>
    </source>
</evidence>
<dbReference type="InterPro" id="IPR023415">
    <property type="entry name" value="LDLR_class-A_CS"/>
</dbReference>
<evidence type="ECO:0000313" key="4">
    <source>
        <dbReference type="EMBL" id="KAK6622944.1"/>
    </source>
</evidence>
<dbReference type="InterPro" id="IPR013320">
    <property type="entry name" value="ConA-like_dom_sf"/>
</dbReference>
<evidence type="ECO:0000313" key="5">
    <source>
        <dbReference type="Proteomes" id="UP001372834"/>
    </source>
</evidence>
<dbReference type="Gene3D" id="4.10.400.10">
    <property type="entry name" value="Low-density Lipoprotein Receptor"/>
    <property type="match status" value="1"/>
</dbReference>
<name>A0AAN8P6F7_POLSC</name>
<sequence length="185" mass="21477">MTEGTEEIHVWSPRFSQTKPQCKLHVDLKMINMTSGNFKVVIETTNDTSWVVDEKMGNDRNVWEKFIFIISRIQQRFRIILEVSPSRLNPSQLSMDNIKLVDCFPERPTFKTCSTDLFRCSKEGNDFCINKTQICDIEQDCLNGEDEKQGCVNGKFRTVSQKSKDCRKAVENFFRHVSDEAFCIS</sequence>